<dbReference type="PROSITE" id="PS50865">
    <property type="entry name" value="ZF_MYND_2"/>
    <property type="match status" value="1"/>
</dbReference>
<dbReference type="PANTHER" id="PTHR10237:SF15">
    <property type="entry name" value="LD37257P"/>
    <property type="match status" value="1"/>
</dbReference>
<gene>
    <name evidence="6" type="ORF">VNI00_009804</name>
</gene>
<reference evidence="6 7" key="1">
    <citation type="submission" date="2024-01" db="EMBL/GenBank/DDBJ databases">
        <title>A draft genome for a cacao thread blight-causing isolate of Paramarasmius palmivorus.</title>
        <authorList>
            <person name="Baruah I.K."/>
            <person name="Bukari Y."/>
            <person name="Amoako-Attah I."/>
            <person name="Meinhardt L.W."/>
            <person name="Bailey B.A."/>
            <person name="Cohen S.P."/>
        </authorList>
    </citation>
    <scope>NUCLEOTIDE SEQUENCE [LARGE SCALE GENOMIC DNA]</scope>
    <source>
        <strain evidence="6 7">GH-12</strain>
    </source>
</reference>
<protein>
    <recommendedName>
        <fullName evidence="5">MYND-type domain-containing protein</fullName>
    </recommendedName>
</protein>
<accession>A0AAW0CKB2</accession>
<dbReference type="InterPro" id="IPR027974">
    <property type="entry name" value="DUF4470"/>
</dbReference>
<evidence type="ECO:0000259" key="5">
    <source>
        <dbReference type="PROSITE" id="PS50865"/>
    </source>
</evidence>
<dbReference type="EMBL" id="JAYKXP010000037">
    <property type="protein sequence ID" value="KAK7040336.1"/>
    <property type="molecule type" value="Genomic_DNA"/>
</dbReference>
<evidence type="ECO:0000256" key="2">
    <source>
        <dbReference type="ARBA" id="ARBA00022771"/>
    </source>
</evidence>
<dbReference type="PANTHER" id="PTHR10237">
    <property type="entry name" value="DEFORMED EPIDERMAL AUTOREGULATORY FACTOR 1 HOMOLOG SUPPRESSIN"/>
    <property type="match status" value="1"/>
</dbReference>
<name>A0AAW0CKB2_9AGAR</name>
<sequence length="689" mass="77348">MKVKLEKHGDVQSGSSSTTTFLMGSFEARLSDLETSFARFNTQEEKLSSISEFLQKESLLEDLPLAHLSGNTSNSPSFLEHDAQRRRESTALAHFFAKNNIPPAALFSILNSPGLGSTVPPIPTRLPCAYHNVESRVWCPKDGVFACSECRLVSYCSKDCQKRDWKKHKQDCKSRMRSNSWKPSWEIEDRNPAFMEPGPISGQAMFGGGTILWGNLPAIDIIGCSTDTTVKSRDFALAFIASGDLRNVIQTINSLPQDYASKLTILLNDRNPFVVARNALLLSILSFVDDMDQAVDFALHLWYSAFLPMKGSSLAKVALTQKLFSNTPFGGESIDLTPTTTLSMTFTRSTVEAMFEDLDFTMDAGTANNAFNAVMNAPERVDYRDRFYARLKPSHRVAFHEWRQFGLLMPFGAPNAHLNRPNPSLITPSGHLWLYDSANPLDGWDIDRVLKSGKDHGTTEEDIMGCLYFHVKDQLTTFLQRMRKFRVSFSMYDQDAVTLAENLPSHLRQFDRIEVSNIMDREYAGIVPTLSAWGPMLNHERDDSTLIGSFINWAARTPKARASDDATLAKTYFSHLLRVRPEIMNPQDFASAGPMCAGMFTLVSSSEMVYDNSPVFKKYLADEGAEWAAQKGGLKMRERNQIVPPRPCVPVGSQWGTLPDITTNEKWYNKLALCGVNHTERFVEWVPLM</sequence>
<evidence type="ECO:0000313" key="6">
    <source>
        <dbReference type="EMBL" id="KAK7040336.1"/>
    </source>
</evidence>
<feature type="domain" description="MYND-type" evidence="5">
    <location>
        <begin position="128"/>
        <end position="172"/>
    </location>
</feature>
<keyword evidence="3" id="KW-0862">Zinc</keyword>
<dbReference type="Proteomes" id="UP001383192">
    <property type="component" value="Unassembled WGS sequence"/>
</dbReference>
<dbReference type="GO" id="GO:0000981">
    <property type="term" value="F:DNA-binding transcription factor activity, RNA polymerase II-specific"/>
    <property type="evidence" value="ECO:0007669"/>
    <property type="project" value="TreeGrafter"/>
</dbReference>
<evidence type="ECO:0000313" key="7">
    <source>
        <dbReference type="Proteomes" id="UP001383192"/>
    </source>
</evidence>
<evidence type="ECO:0000256" key="1">
    <source>
        <dbReference type="ARBA" id="ARBA00022723"/>
    </source>
</evidence>
<dbReference type="GO" id="GO:0008270">
    <property type="term" value="F:zinc ion binding"/>
    <property type="evidence" value="ECO:0007669"/>
    <property type="project" value="UniProtKB-KW"/>
</dbReference>
<comment type="caution">
    <text evidence="6">The sequence shown here is derived from an EMBL/GenBank/DDBJ whole genome shotgun (WGS) entry which is preliminary data.</text>
</comment>
<evidence type="ECO:0000256" key="4">
    <source>
        <dbReference type="PROSITE-ProRule" id="PRU00134"/>
    </source>
</evidence>
<keyword evidence="2 4" id="KW-0863">Zinc-finger</keyword>
<proteinExistence type="predicted"/>
<keyword evidence="1" id="KW-0479">Metal-binding</keyword>
<dbReference type="SUPFAM" id="SSF144232">
    <property type="entry name" value="HIT/MYND zinc finger-like"/>
    <property type="match status" value="1"/>
</dbReference>
<keyword evidence="7" id="KW-1185">Reference proteome</keyword>
<dbReference type="AlphaFoldDB" id="A0AAW0CKB2"/>
<dbReference type="Pfam" id="PF14737">
    <property type="entry name" value="DUF4470"/>
    <property type="match status" value="1"/>
</dbReference>
<dbReference type="Gene3D" id="6.10.140.2220">
    <property type="match status" value="1"/>
</dbReference>
<organism evidence="6 7">
    <name type="scientific">Paramarasmius palmivorus</name>
    <dbReference type="NCBI Taxonomy" id="297713"/>
    <lineage>
        <taxon>Eukaryota</taxon>
        <taxon>Fungi</taxon>
        <taxon>Dikarya</taxon>
        <taxon>Basidiomycota</taxon>
        <taxon>Agaricomycotina</taxon>
        <taxon>Agaricomycetes</taxon>
        <taxon>Agaricomycetidae</taxon>
        <taxon>Agaricales</taxon>
        <taxon>Marasmiineae</taxon>
        <taxon>Marasmiaceae</taxon>
        <taxon>Paramarasmius</taxon>
    </lineage>
</organism>
<dbReference type="InterPro" id="IPR024119">
    <property type="entry name" value="TF_DEAF-1"/>
</dbReference>
<dbReference type="InterPro" id="IPR002893">
    <property type="entry name" value="Znf_MYND"/>
</dbReference>
<dbReference type="GO" id="GO:0005634">
    <property type="term" value="C:nucleus"/>
    <property type="evidence" value="ECO:0007669"/>
    <property type="project" value="TreeGrafter"/>
</dbReference>
<evidence type="ECO:0000256" key="3">
    <source>
        <dbReference type="ARBA" id="ARBA00022833"/>
    </source>
</evidence>
<dbReference type="Pfam" id="PF01753">
    <property type="entry name" value="zf-MYND"/>
    <property type="match status" value="1"/>
</dbReference>